<keyword evidence="1" id="KW-1185">Reference proteome</keyword>
<dbReference type="RefSeq" id="XP_024947687.1">
    <property type="nucleotide sequence ID" value="XM_025091919.1"/>
</dbReference>
<accession>A0AAJ7RV76</accession>
<sequence>MECRFSWNSEGHEGGEKNDVNFSLCSEVWKSAMAKRANFLSNLQGISLGKALATDFHTVVKAGKGSTLRNCRGPLG</sequence>
<proteinExistence type="predicted"/>
<dbReference type="GeneID" id="107274754"/>
<evidence type="ECO:0000313" key="1">
    <source>
        <dbReference type="Proteomes" id="UP000694920"/>
    </source>
</evidence>
<gene>
    <name evidence="2" type="primary">LOC107274754</name>
</gene>
<organism evidence="1 2">
    <name type="scientific">Cephus cinctus</name>
    <name type="common">Wheat stem sawfly</name>
    <dbReference type="NCBI Taxonomy" id="211228"/>
    <lineage>
        <taxon>Eukaryota</taxon>
        <taxon>Metazoa</taxon>
        <taxon>Ecdysozoa</taxon>
        <taxon>Arthropoda</taxon>
        <taxon>Hexapoda</taxon>
        <taxon>Insecta</taxon>
        <taxon>Pterygota</taxon>
        <taxon>Neoptera</taxon>
        <taxon>Endopterygota</taxon>
        <taxon>Hymenoptera</taxon>
        <taxon>Cephoidea</taxon>
        <taxon>Cephidae</taxon>
        <taxon>Cephus</taxon>
    </lineage>
</organism>
<name>A0AAJ7RV76_CEPCN</name>
<reference evidence="2" key="1">
    <citation type="submission" date="2025-08" db="UniProtKB">
        <authorList>
            <consortium name="RefSeq"/>
        </authorList>
    </citation>
    <scope>IDENTIFICATION</scope>
</reference>
<dbReference type="AlphaFoldDB" id="A0AAJ7RV76"/>
<protein>
    <submittedName>
        <fullName evidence="2">Uncharacterized protein LOC107274754 isoform X3</fullName>
    </submittedName>
</protein>
<dbReference type="Proteomes" id="UP000694920">
    <property type="component" value="Unplaced"/>
</dbReference>
<evidence type="ECO:0000313" key="2">
    <source>
        <dbReference type="RefSeq" id="XP_024947687.1"/>
    </source>
</evidence>